<evidence type="ECO:0000256" key="2">
    <source>
        <dbReference type="ARBA" id="ARBA00023125"/>
    </source>
</evidence>
<accession>A0ABW4BEV7</accession>
<evidence type="ECO:0000256" key="1">
    <source>
        <dbReference type="ARBA" id="ARBA00023015"/>
    </source>
</evidence>
<proteinExistence type="predicted"/>
<keyword evidence="3" id="KW-0804">Transcription</keyword>
<dbReference type="InterPro" id="IPR036388">
    <property type="entry name" value="WH-like_DNA-bd_sf"/>
</dbReference>
<dbReference type="PROSITE" id="PS50987">
    <property type="entry name" value="HTH_ARSR_2"/>
    <property type="match status" value="1"/>
</dbReference>
<dbReference type="CDD" id="cd00090">
    <property type="entry name" value="HTH_ARSR"/>
    <property type="match status" value="1"/>
</dbReference>
<keyword evidence="2" id="KW-0238">DNA-binding</keyword>
<dbReference type="PRINTS" id="PR00778">
    <property type="entry name" value="HTHARSR"/>
</dbReference>
<dbReference type="EMBL" id="JBHTOA010000030">
    <property type="protein sequence ID" value="MFD1399034.1"/>
    <property type="molecule type" value="Genomic_DNA"/>
</dbReference>
<keyword evidence="1" id="KW-0805">Transcription regulation</keyword>
<dbReference type="PANTHER" id="PTHR33154:SF18">
    <property type="entry name" value="ARSENICAL RESISTANCE OPERON REPRESSOR"/>
    <property type="match status" value="1"/>
</dbReference>
<evidence type="ECO:0000259" key="4">
    <source>
        <dbReference type="PROSITE" id="PS50987"/>
    </source>
</evidence>
<dbReference type="Pfam" id="PF01022">
    <property type="entry name" value="HTH_5"/>
    <property type="match status" value="1"/>
</dbReference>
<dbReference type="InterPro" id="IPR011991">
    <property type="entry name" value="ArsR-like_HTH"/>
</dbReference>
<evidence type="ECO:0000313" key="6">
    <source>
        <dbReference type="Proteomes" id="UP001597199"/>
    </source>
</evidence>
<comment type="caution">
    <text evidence="5">The sequence shown here is derived from an EMBL/GenBank/DDBJ whole genome shotgun (WGS) entry which is preliminary data.</text>
</comment>
<organism evidence="5 6">
    <name type="scientific">Lacticaseibacillus suilingensis</name>
    <dbReference type="NCBI Taxonomy" id="2799577"/>
    <lineage>
        <taxon>Bacteria</taxon>
        <taxon>Bacillati</taxon>
        <taxon>Bacillota</taxon>
        <taxon>Bacilli</taxon>
        <taxon>Lactobacillales</taxon>
        <taxon>Lactobacillaceae</taxon>
        <taxon>Lacticaseibacillus</taxon>
    </lineage>
</organism>
<dbReference type="SMART" id="SM00418">
    <property type="entry name" value="HTH_ARSR"/>
    <property type="match status" value="1"/>
</dbReference>
<dbReference type="InterPro" id="IPR001845">
    <property type="entry name" value="HTH_ArsR_DNA-bd_dom"/>
</dbReference>
<feature type="domain" description="HTH arsR-type" evidence="4">
    <location>
        <begin position="7"/>
        <end position="106"/>
    </location>
</feature>
<dbReference type="NCBIfam" id="NF033788">
    <property type="entry name" value="HTH_metalloreg"/>
    <property type="match status" value="1"/>
</dbReference>
<dbReference type="InterPro" id="IPR051081">
    <property type="entry name" value="HTH_MetalResp_TranReg"/>
</dbReference>
<dbReference type="Gene3D" id="1.10.10.10">
    <property type="entry name" value="Winged helix-like DNA-binding domain superfamily/Winged helix DNA-binding domain"/>
    <property type="match status" value="1"/>
</dbReference>
<gene>
    <name evidence="5" type="ORF">ACFQ41_06905</name>
</gene>
<keyword evidence="6" id="KW-1185">Reference proteome</keyword>
<reference evidence="6" key="1">
    <citation type="journal article" date="2019" name="Int. J. Syst. Evol. Microbiol.">
        <title>The Global Catalogue of Microorganisms (GCM) 10K type strain sequencing project: providing services to taxonomists for standard genome sequencing and annotation.</title>
        <authorList>
            <consortium name="The Broad Institute Genomics Platform"/>
            <consortium name="The Broad Institute Genome Sequencing Center for Infectious Disease"/>
            <person name="Wu L."/>
            <person name="Ma J."/>
        </authorList>
    </citation>
    <scope>NUCLEOTIDE SEQUENCE [LARGE SCALE GENOMIC DNA]</scope>
    <source>
        <strain evidence="6">CCM 9110</strain>
    </source>
</reference>
<evidence type="ECO:0000256" key="3">
    <source>
        <dbReference type="ARBA" id="ARBA00023163"/>
    </source>
</evidence>
<dbReference type="SUPFAM" id="SSF46785">
    <property type="entry name" value="Winged helix' DNA-binding domain"/>
    <property type="match status" value="1"/>
</dbReference>
<dbReference type="PANTHER" id="PTHR33154">
    <property type="entry name" value="TRANSCRIPTIONAL REGULATOR, ARSR FAMILY"/>
    <property type="match status" value="1"/>
</dbReference>
<dbReference type="Proteomes" id="UP001597199">
    <property type="component" value="Unassembled WGS sequence"/>
</dbReference>
<protein>
    <submittedName>
        <fullName evidence="5">ArsR/SmtB family transcription factor</fullName>
    </submittedName>
</protein>
<dbReference type="RefSeq" id="WP_204118225.1">
    <property type="nucleotide sequence ID" value="NZ_BOLV01000003.1"/>
</dbReference>
<evidence type="ECO:0000313" key="5">
    <source>
        <dbReference type="EMBL" id="MFD1399034.1"/>
    </source>
</evidence>
<name>A0ABW4BEV7_9LACO</name>
<sequence>MADFNALKEEFAACSDFLVALGDSKRQAIIIKLLEAEHVCDGLQVPDLTEATGLSRPAVSHHLKVLRDVNLIDYRSEGTKNYYFLAHDTRAVSQLQHLLDDVTTVMEGHKNEESIDCRD</sequence>
<dbReference type="InterPro" id="IPR036390">
    <property type="entry name" value="WH_DNA-bd_sf"/>
</dbReference>